<organism evidence="2 3">
    <name type="scientific">Draconibacterium halophilum</name>
    <dbReference type="NCBI Taxonomy" id="2706887"/>
    <lineage>
        <taxon>Bacteria</taxon>
        <taxon>Pseudomonadati</taxon>
        <taxon>Bacteroidota</taxon>
        <taxon>Bacteroidia</taxon>
        <taxon>Marinilabiliales</taxon>
        <taxon>Prolixibacteraceae</taxon>
        <taxon>Draconibacterium</taxon>
    </lineage>
</organism>
<proteinExistence type="predicted"/>
<dbReference type="AlphaFoldDB" id="A0A6C0RIB9"/>
<reference evidence="2 3" key="1">
    <citation type="submission" date="2020-02" db="EMBL/GenBank/DDBJ databases">
        <title>Genome sequencing for Draconibacterium sp. strain M1.</title>
        <authorList>
            <person name="Park S.-J."/>
        </authorList>
    </citation>
    <scope>NUCLEOTIDE SEQUENCE [LARGE SCALE GENOMIC DNA]</scope>
    <source>
        <strain evidence="2 3">M1</strain>
    </source>
</reference>
<keyword evidence="1" id="KW-0472">Membrane</keyword>
<keyword evidence="1" id="KW-1133">Transmembrane helix</keyword>
<name>A0A6C0RIB9_9BACT</name>
<gene>
    <name evidence="2" type="ORF">G0Q07_14585</name>
</gene>
<dbReference type="Proteomes" id="UP000474630">
    <property type="component" value="Chromosome"/>
</dbReference>
<sequence length="82" mass="8915">MEILKVVLLAVALLGVGMLGMAIRIVFFKGGKFPNTHVGGNNHLKKNGVYCATTQDKLAQRDARKELKFKTLNLATDTEAGK</sequence>
<evidence type="ECO:0000256" key="1">
    <source>
        <dbReference type="SAM" id="Phobius"/>
    </source>
</evidence>
<accession>A0A6C0RIB9</accession>
<keyword evidence="3" id="KW-1185">Reference proteome</keyword>
<keyword evidence="1" id="KW-0812">Transmembrane</keyword>
<evidence type="ECO:0000313" key="3">
    <source>
        <dbReference type="Proteomes" id="UP000474630"/>
    </source>
</evidence>
<evidence type="ECO:0000313" key="2">
    <source>
        <dbReference type="EMBL" id="QIA08871.1"/>
    </source>
</evidence>
<dbReference type="KEGG" id="drc:G0Q07_14585"/>
<dbReference type="EMBL" id="CP048409">
    <property type="protein sequence ID" value="QIA08871.1"/>
    <property type="molecule type" value="Genomic_DNA"/>
</dbReference>
<dbReference type="RefSeq" id="WP_163347427.1">
    <property type="nucleotide sequence ID" value="NZ_CP048409.1"/>
</dbReference>
<protein>
    <submittedName>
        <fullName evidence="2">Uncharacterized protein</fullName>
    </submittedName>
</protein>
<feature type="transmembrane region" description="Helical" evidence="1">
    <location>
        <begin position="6"/>
        <end position="27"/>
    </location>
</feature>